<keyword evidence="3" id="KW-1185">Reference proteome</keyword>
<feature type="compositionally biased region" description="Basic and acidic residues" evidence="1">
    <location>
        <begin position="9"/>
        <end position="21"/>
    </location>
</feature>
<feature type="region of interest" description="Disordered" evidence="1">
    <location>
        <begin position="204"/>
        <end position="228"/>
    </location>
</feature>
<gene>
    <name evidence="2" type="ORF">DL762_008924</name>
</gene>
<feature type="region of interest" description="Disordered" evidence="1">
    <location>
        <begin position="1"/>
        <end position="134"/>
    </location>
</feature>
<comment type="caution">
    <text evidence="2">The sequence shown here is derived from an EMBL/GenBank/DDBJ whole genome shotgun (WGS) entry which is preliminary data.</text>
</comment>
<evidence type="ECO:0000313" key="3">
    <source>
        <dbReference type="Proteomes" id="UP000294003"/>
    </source>
</evidence>
<dbReference type="Proteomes" id="UP000294003">
    <property type="component" value="Unassembled WGS sequence"/>
</dbReference>
<protein>
    <submittedName>
        <fullName evidence="2">Uncharacterized protein</fullName>
    </submittedName>
</protein>
<sequence>MHLVASLKEVTKESEEERPAADDLIDDTSDFSGNVEAVDEHSPESSQPPEKRKRTRRHRTSHRDPPRPAARGRFHAPRYGPPLAPANTLRLPDHSTRPATSWAAATYDQPAPPPPFPFSPGTSSEKSSLRGSPRPTMCSTYIALAPSADEAHTAPWAAPDPFKLPVRRPVLSPHYDWHARGQQPAPSAYSECGPEPAWLRAIHAADGGVDEPMPDHGRRGRADRAALG</sequence>
<feature type="compositionally biased region" description="Basic residues" evidence="1">
    <location>
        <begin position="51"/>
        <end position="61"/>
    </location>
</feature>
<feature type="compositionally biased region" description="Polar residues" evidence="1">
    <location>
        <begin position="121"/>
        <end position="130"/>
    </location>
</feature>
<name>A0ABY0GV39_9PEZI</name>
<accession>A0ABY0GV39</accession>
<evidence type="ECO:0000313" key="2">
    <source>
        <dbReference type="EMBL" id="RYO78012.1"/>
    </source>
</evidence>
<proteinExistence type="predicted"/>
<evidence type="ECO:0000256" key="1">
    <source>
        <dbReference type="SAM" id="MobiDB-lite"/>
    </source>
</evidence>
<organism evidence="2 3">
    <name type="scientific">Monosporascus cannonballus</name>
    <dbReference type="NCBI Taxonomy" id="155416"/>
    <lineage>
        <taxon>Eukaryota</taxon>
        <taxon>Fungi</taxon>
        <taxon>Dikarya</taxon>
        <taxon>Ascomycota</taxon>
        <taxon>Pezizomycotina</taxon>
        <taxon>Sordariomycetes</taxon>
        <taxon>Xylariomycetidae</taxon>
        <taxon>Xylariales</taxon>
        <taxon>Xylariales incertae sedis</taxon>
        <taxon>Monosporascus</taxon>
    </lineage>
</organism>
<dbReference type="EMBL" id="QJNS01000415">
    <property type="protein sequence ID" value="RYO78012.1"/>
    <property type="molecule type" value="Genomic_DNA"/>
</dbReference>
<feature type="compositionally biased region" description="Basic and acidic residues" evidence="1">
    <location>
        <begin position="213"/>
        <end position="228"/>
    </location>
</feature>
<reference evidence="2 3" key="1">
    <citation type="submission" date="2018-06" db="EMBL/GenBank/DDBJ databases">
        <title>Complete Genomes of Monosporascus.</title>
        <authorList>
            <person name="Robinson A.J."/>
            <person name="Natvig D.O."/>
        </authorList>
    </citation>
    <scope>NUCLEOTIDE SEQUENCE [LARGE SCALE GENOMIC DNA]</scope>
    <source>
        <strain evidence="2 3">CBS 609.92</strain>
    </source>
</reference>